<evidence type="ECO:0000256" key="1">
    <source>
        <dbReference type="SAM" id="Phobius"/>
    </source>
</evidence>
<proteinExistence type="predicted"/>
<dbReference type="EMBL" id="VUMT01000014">
    <property type="protein sequence ID" value="MSS64154.1"/>
    <property type="molecule type" value="Genomic_DNA"/>
</dbReference>
<evidence type="ECO:0000313" key="3">
    <source>
        <dbReference type="Proteomes" id="UP000482209"/>
    </source>
</evidence>
<dbReference type="AlphaFoldDB" id="A0A6L5XZK8"/>
<organism evidence="2 3">
    <name type="scientific">Velocimicrobium porci</name>
    <dbReference type="NCBI Taxonomy" id="2606634"/>
    <lineage>
        <taxon>Bacteria</taxon>
        <taxon>Bacillati</taxon>
        <taxon>Bacillota</taxon>
        <taxon>Clostridia</taxon>
        <taxon>Lachnospirales</taxon>
        <taxon>Lachnospiraceae</taxon>
        <taxon>Velocimicrobium</taxon>
    </lineage>
</organism>
<reference evidence="2 3" key="1">
    <citation type="submission" date="2019-08" db="EMBL/GenBank/DDBJ databases">
        <title>In-depth cultivation of the pig gut microbiome towards novel bacterial diversity and tailored functional studies.</title>
        <authorList>
            <person name="Wylensek D."/>
            <person name="Hitch T.C.A."/>
            <person name="Clavel T."/>
        </authorList>
    </citation>
    <scope>NUCLEOTIDE SEQUENCE [LARGE SCALE GENOMIC DNA]</scope>
    <source>
        <strain evidence="2 3">WCA-693-APC-MOT-I</strain>
    </source>
</reference>
<keyword evidence="1" id="KW-1133">Transmembrane helix</keyword>
<sequence length="51" mass="5460">MGVILNVWLNKNFTPEILLGGLASGLASVGASEAIYLRLTFGTLRSVFFDS</sequence>
<keyword evidence="1" id="KW-0472">Membrane</keyword>
<dbReference type="Proteomes" id="UP000482209">
    <property type="component" value="Unassembled WGS sequence"/>
</dbReference>
<keyword evidence="1" id="KW-0812">Transmembrane</keyword>
<accession>A0A6L5XZK8</accession>
<feature type="transmembrane region" description="Helical" evidence="1">
    <location>
        <begin position="17"/>
        <end position="37"/>
    </location>
</feature>
<protein>
    <submittedName>
        <fullName evidence="2">Uncharacterized protein</fullName>
    </submittedName>
</protein>
<gene>
    <name evidence="2" type="ORF">FYJ58_09740</name>
</gene>
<evidence type="ECO:0000313" key="2">
    <source>
        <dbReference type="EMBL" id="MSS64154.1"/>
    </source>
</evidence>
<keyword evidence="3" id="KW-1185">Reference proteome</keyword>
<name>A0A6L5XZK8_9FIRM</name>
<comment type="caution">
    <text evidence="2">The sequence shown here is derived from an EMBL/GenBank/DDBJ whole genome shotgun (WGS) entry which is preliminary data.</text>
</comment>